<dbReference type="GO" id="GO:0006412">
    <property type="term" value="P:translation"/>
    <property type="evidence" value="ECO:0007669"/>
    <property type="project" value="UniProtKB-UniRule"/>
</dbReference>
<keyword evidence="2 5" id="KW-0689">Ribosomal protein</keyword>
<gene>
    <name evidence="5 7" type="primary">rpsB</name>
    <name evidence="7" type="ORF">MCAN360_0528</name>
</gene>
<dbReference type="Gene3D" id="3.40.50.10490">
    <property type="entry name" value="Glucose-6-phosphate isomerase like protein, domain 1"/>
    <property type="match status" value="1"/>
</dbReference>
<dbReference type="PRINTS" id="PR00395">
    <property type="entry name" value="RIBOSOMALS2"/>
</dbReference>
<evidence type="ECO:0000256" key="2">
    <source>
        <dbReference type="ARBA" id="ARBA00022980"/>
    </source>
</evidence>
<dbReference type="Pfam" id="PF00318">
    <property type="entry name" value="Ribosomal_S2"/>
    <property type="match status" value="1"/>
</dbReference>
<accession>A0A077LBZ3</accession>
<evidence type="ECO:0000256" key="6">
    <source>
        <dbReference type="SAM" id="MobiDB-lite"/>
    </source>
</evidence>
<dbReference type="PANTHER" id="PTHR12534">
    <property type="entry name" value="30S RIBOSOMAL PROTEIN S2 PROKARYOTIC AND ORGANELLAR"/>
    <property type="match status" value="1"/>
</dbReference>
<dbReference type="InterPro" id="IPR001865">
    <property type="entry name" value="Ribosomal_uS2"/>
</dbReference>
<sequence length="314" mass="35599">MNSIASANFKMVLIVRSNRKKKQIKFKRKKMSELKTTQETKQVSPEPVIVSREKLLEAGTYFGHRVSRWNPKMKQYIYGKRSGIHIIDIAKTQKTLEYAYKLLNKMAQKPISFIWVGTKKQAKSAIEQAAARTNSVYVSERWLGGTLTNSQTIFKSVRELERLEELQKNGYKGYTKKEGLLNDKKIAKLQKNLGGIRKLAGKAQMPQVMIVASPIEDEIAIREAKRKGLKVFAIHDTNSNPDLVDFVIPANDDSAKSLTLIITILADAIASARGEAQLFAYKNNEEIILPEDPRTSENKEKRFNKPASDEKKSE</sequence>
<feature type="compositionally biased region" description="Basic and acidic residues" evidence="6">
    <location>
        <begin position="291"/>
        <end position="314"/>
    </location>
</feature>
<feature type="region of interest" description="Disordered" evidence="6">
    <location>
        <begin position="289"/>
        <end position="314"/>
    </location>
</feature>
<dbReference type="AlphaFoldDB" id="A0A077LBZ3"/>
<reference evidence="8" key="1">
    <citation type="journal article" date="2014" name="Genome Announc.">
        <title>Complete Genome Sequence of Mycoplasma canadense Strain HAZ 360_1 from Bovine Mastitic Milk in Japan.</title>
        <authorList>
            <person name="Hata E."/>
        </authorList>
    </citation>
    <scope>NUCLEOTIDE SEQUENCE [LARGE SCALE GENOMIC DNA]</scope>
    <source>
        <strain evidence="8">HAZ360_1</strain>
    </source>
</reference>
<dbReference type="SUPFAM" id="SSF52313">
    <property type="entry name" value="Ribosomal protein S2"/>
    <property type="match status" value="1"/>
</dbReference>
<dbReference type="NCBIfam" id="TIGR01011">
    <property type="entry name" value="rpsB_bact"/>
    <property type="match status" value="1"/>
</dbReference>
<evidence type="ECO:0000313" key="7">
    <source>
        <dbReference type="EMBL" id="BAP39644.1"/>
    </source>
</evidence>
<dbReference type="InterPro" id="IPR005706">
    <property type="entry name" value="Ribosomal_uS2_bac/mit/plastid"/>
</dbReference>
<evidence type="ECO:0000256" key="5">
    <source>
        <dbReference type="HAMAP-Rule" id="MF_00291"/>
    </source>
</evidence>
<evidence type="ECO:0000256" key="1">
    <source>
        <dbReference type="ARBA" id="ARBA00006242"/>
    </source>
</evidence>
<dbReference type="Proteomes" id="UP000031641">
    <property type="component" value="Chromosome"/>
</dbReference>
<dbReference type="CDD" id="cd01425">
    <property type="entry name" value="RPS2"/>
    <property type="match status" value="1"/>
</dbReference>
<dbReference type="InterPro" id="IPR023591">
    <property type="entry name" value="Ribosomal_uS2_flav_dom_sf"/>
</dbReference>
<dbReference type="HOGENOM" id="CLU_040318_0_0_14"/>
<evidence type="ECO:0000313" key="8">
    <source>
        <dbReference type="Proteomes" id="UP000031641"/>
    </source>
</evidence>
<protein>
    <recommendedName>
        <fullName evidence="4 5">Small ribosomal subunit protein uS2</fullName>
    </recommendedName>
</protein>
<evidence type="ECO:0000256" key="3">
    <source>
        <dbReference type="ARBA" id="ARBA00023274"/>
    </source>
</evidence>
<dbReference type="Gene3D" id="1.10.287.610">
    <property type="entry name" value="Helix hairpin bin"/>
    <property type="match status" value="1"/>
</dbReference>
<organism evidence="7 8">
    <name type="scientific">Metamycoplasma canadense</name>
    <dbReference type="NCBI Taxonomy" id="29554"/>
    <lineage>
        <taxon>Bacteria</taxon>
        <taxon>Bacillati</taxon>
        <taxon>Mycoplasmatota</taxon>
        <taxon>Mycoplasmoidales</taxon>
        <taxon>Metamycoplasmataceae</taxon>
        <taxon>Metamycoplasma</taxon>
    </lineage>
</organism>
<dbReference type="GO" id="GO:0015935">
    <property type="term" value="C:small ribosomal subunit"/>
    <property type="evidence" value="ECO:0007669"/>
    <property type="project" value="InterPro"/>
</dbReference>
<evidence type="ECO:0000256" key="4">
    <source>
        <dbReference type="ARBA" id="ARBA00035256"/>
    </source>
</evidence>
<dbReference type="STRING" id="29554.MCAN360_0528"/>
<dbReference type="HAMAP" id="MF_00291_B">
    <property type="entry name" value="Ribosomal_uS2_B"/>
    <property type="match status" value="1"/>
</dbReference>
<dbReference type="PANTHER" id="PTHR12534:SF0">
    <property type="entry name" value="SMALL RIBOSOMAL SUBUNIT PROTEIN US2M"/>
    <property type="match status" value="1"/>
</dbReference>
<dbReference type="EMBL" id="AP014631">
    <property type="protein sequence ID" value="BAP39644.1"/>
    <property type="molecule type" value="Genomic_DNA"/>
</dbReference>
<dbReference type="KEGG" id="mcan:MCAN360_0528"/>
<proteinExistence type="inferred from homology"/>
<comment type="similarity">
    <text evidence="1 5">Belongs to the universal ribosomal protein uS2 family.</text>
</comment>
<name>A0A077LBZ3_9BACT</name>
<dbReference type="GO" id="GO:0003735">
    <property type="term" value="F:structural constituent of ribosome"/>
    <property type="evidence" value="ECO:0007669"/>
    <property type="project" value="InterPro"/>
</dbReference>
<keyword evidence="3 5" id="KW-0687">Ribonucleoprotein</keyword>
<keyword evidence="8" id="KW-1185">Reference proteome</keyword>